<dbReference type="EMBL" id="CP023483">
    <property type="protein sequence ID" value="ATF25931.1"/>
    <property type="molecule type" value="Genomic_DNA"/>
</dbReference>
<dbReference type="InterPro" id="IPR036881">
    <property type="entry name" value="Glyco_hydro_3_C_sf"/>
</dbReference>
<feature type="domain" description="Glycoside hydrolase family 3 N-terminal" evidence="6">
    <location>
        <begin position="41"/>
        <end position="360"/>
    </location>
</feature>
<dbReference type="GO" id="GO:0004563">
    <property type="term" value="F:beta-N-acetylhexosaminidase activity"/>
    <property type="evidence" value="ECO:0007669"/>
    <property type="project" value="UniProtKB-EC"/>
</dbReference>
<dbReference type="AlphaFoldDB" id="A0A291BXA1"/>
<evidence type="ECO:0000256" key="5">
    <source>
        <dbReference type="ARBA" id="ARBA00023295"/>
    </source>
</evidence>
<dbReference type="PANTHER" id="PTHR30480">
    <property type="entry name" value="BETA-HEXOSAMINIDASE-RELATED"/>
    <property type="match status" value="1"/>
</dbReference>
<keyword evidence="4" id="KW-0378">Hydrolase</keyword>
<organism evidence="7 8">
    <name type="scientific">Brochothrix thermosphacta</name>
    <name type="common">Microbacterium thermosphactum</name>
    <dbReference type="NCBI Taxonomy" id="2756"/>
    <lineage>
        <taxon>Bacteria</taxon>
        <taxon>Bacillati</taxon>
        <taxon>Bacillota</taxon>
        <taxon>Bacilli</taxon>
        <taxon>Bacillales</taxon>
        <taxon>Listeriaceae</taxon>
        <taxon>Brochothrix</taxon>
    </lineage>
</organism>
<dbReference type="EC" id="3.2.1.52" evidence="3"/>
<dbReference type="Pfam" id="PF00933">
    <property type="entry name" value="Glyco_hydro_3"/>
    <property type="match status" value="1"/>
</dbReference>
<dbReference type="InterPro" id="IPR036962">
    <property type="entry name" value="Glyco_hydro_3_N_sf"/>
</dbReference>
<sequence>MIKMEKGFGIMTQLEILTTTPYNFSNNEANELIKKMEAMSLQEKIGQLFFLMHSDMYPKEIIEGMLTKVKPGGLMYRPTSEKTILAIKAFCEKELSIQPFFSANLESGANALLNDQSGYGSAMLLSATNDLDLVENAVNDVAKTAASTGINMTFSPVVDLQINPNNPVTGTRSFGDQVDQVAAMSAKCVDVFSDNDILPVVKHFPGDGVDDRDHHLLPSVNSLSLDEWHQSYGAVYRQLIEQEVPCIMAGHILLPAYDRSVTPTIADNDLRPATLSKSLLQGLLRGELNFNGLIITDASNMGGFNSFYPRSQAVVETINAGCDMLLFTKDLEEDYQSIYAAVAAGIISPTRLEEAVTRILGTKALLEKNKHPKQEGLTIEQQQQLKEQVADKGITLVKNAIDFHRLDIEKDKKILLLPLGNELKASQQIEKTLVNEGFNVMTADSKDLQFGIEMMMSSSAKIIERYDVILYVLDYQVKSNQTTNRLEFGLPMGQFMPAMVKEIPTIMLSFGNPYHLLDAPRVPVYINAYSNQSEVVAATIEKLLGRSPFKGVSPVDAFCGRFDTKCY</sequence>
<accession>A0A291BXA1</accession>
<evidence type="ECO:0000259" key="6">
    <source>
        <dbReference type="Pfam" id="PF00933"/>
    </source>
</evidence>
<dbReference type="InterPro" id="IPR019800">
    <property type="entry name" value="Glyco_hydro_3_AS"/>
</dbReference>
<dbReference type="InterPro" id="IPR050226">
    <property type="entry name" value="NagZ_Beta-hexosaminidase"/>
</dbReference>
<dbReference type="Proteomes" id="UP000243591">
    <property type="component" value="Chromosome"/>
</dbReference>
<evidence type="ECO:0000256" key="4">
    <source>
        <dbReference type="ARBA" id="ARBA00022801"/>
    </source>
</evidence>
<evidence type="ECO:0000256" key="3">
    <source>
        <dbReference type="ARBA" id="ARBA00012663"/>
    </source>
</evidence>
<dbReference type="Gene3D" id="3.20.20.300">
    <property type="entry name" value="Glycoside hydrolase, family 3, N-terminal domain"/>
    <property type="match status" value="1"/>
</dbReference>
<reference evidence="7 8" key="1">
    <citation type="submission" date="2017-09" db="EMBL/GenBank/DDBJ databases">
        <title>Complete Genome Sequences of Two Strains of the Meat Spoilage Bacterium Brochothrix thermosphacta Isolated from Ground Chicken.</title>
        <authorList>
            <person name="Paoli G.C."/>
            <person name="Wijey C."/>
            <person name="Chen C.-Y."/>
            <person name="Nguyen L."/>
            <person name="Yan X."/>
            <person name="Irwin P.L."/>
        </authorList>
    </citation>
    <scope>NUCLEOTIDE SEQUENCE [LARGE SCALE GENOMIC DNA]</scope>
    <source>
        <strain evidence="7 8">BI</strain>
    </source>
</reference>
<dbReference type="InterPro" id="IPR017853">
    <property type="entry name" value="GH"/>
</dbReference>
<dbReference type="InterPro" id="IPR001764">
    <property type="entry name" value="Glyco_hydro_3_N"/>
</dbReference>
<dbReference type="SUPFAM" id="SSF51445">
    <property type="entry name" value="(Trans)glycosidases"/>
    <property type="match status" value="1"/>
</dbReference>
<proteinExistence type="inferred from homology"/>
<keyword evidence="8" id="KW-1185">Reference proteome</keyword>
<comment type="catalytic activity">
    <reaction evidence="1">
        <text>Hydrolysis of terminal non-reducing N-acetyl-D-hexosamine residues in N-acetyl-beta-D-hexosaminides.</text>
        <dbReference type="EC" id="3.2.1.52"/>
    </reaction>
</comment>
<dbReference type="GO" id="GO:0009254">
    <property type="term" value="P:peptidoglycan turnover"/>
    <property type="evidence" value="ECO:0007669"/>
    <property type="project" value="TreeGrafter"/>
</dbReference>
<keyword evidence="5" id="KW-0326">Glycosidase</keyword>
<evidence type="ECO:0000256" key="1">
    <source>
        <dbReference type="ARBA" id="ARBA00001231"/>
    </source>
</evidence>
<dbReference type="STRING" id="2756.BFR44_06130"/>
<dbReference type="PANTHER" id="PTHR30480:SF13">
    <property type="entry name" value="BETA-HEXOSAMINIDASE"/>
    <property type="match status" value="1"/>
</dbReference>
<dbReference type="PROSITE" id="PS00775">
    <property type="entry name" value="GLYCOSYL_HYDROL_F3"/>
    <property type="match status" value="1"/>
</dbReference>
<dbReference type="KEGG" id="bths:CNY62_05675"/>
<comment type="similarity">
    <text evidence="2">Belongs to the glycosyl hydrolase 3 family.</text>
</comment>
<protein>
    <recommendedName>
        <fullName evidence="3">beta-N-acetylhexosaminidase</fullName>
        <ecNumber evidence="3">3.2.1.52</ecNumber>
    </recommendedName>
</protein>
<evidence type="ECO:0000313" key="8">
    <source>
        <dbReference type="Proteomes" id="UP000243591"/>
    </source>
</evidence>
<dbReference type="Gene3D" id="3.40.50.1700">
    <property type="entry name" value="Glycoside hydrolase family 3 C-terminal domain"/>
    <property type="match status" value="1"/>
</dbReference>
<evidence type="ECO:0000256" key="2">
    <source>
        <dbReference type="ARBA" id="ARBA00005336"/>
    </source>
</evidence>
<gene>
    <name evidence="7" type="ORF">CNY62_05675</name>
</gene>
<name>A0A291BXA1_BROTH</name>
<dbReference type="GO" id="GO:0005975">
    <property type="term" value="P:carbohydrate metabolic process"/>
    <property type="evidence" value="ECO:0007669"/>
    <property type="project" value="InterPro"/>
</dbReference>
<evidence type="ECO:0000313" key="7">
    <source>
        <dbReference type="EMBL" id="ATF25931.1"/>
    </source>
</evidence>